<dbReference type="PANTHER" id="PTHR38115">
    <property type="entry name" value="LIPOCALIN-LIKE DOMAIN-CONTAINING PROTEIN"/>
    <property type="match status" value="1"/>
</dbReference>
<dbReference type="InterPro" id="IPR053037">
    <property type="entry name" value="Pericyclase_pydY-like"/>
</dbReference>
<accession>A0A6A5VST8</accession>
<reference evidence="2" key="1">
    <citation type="journal article" date="2020" name="Stud. Mycol.">
        <title>101 Dothideomycetes genomes: a test case for predicting lifestyles and emergence of pathogens.</title>
        <authorList>
            <person name="Haridas S."/>
            <person name="Albert R."/>
            <person name="Binder M."/>
            <person name="Bloem J."/>
            <person name="Labutti K."/>
            <person name="Salamov A."/>
            <person name="Andreopoulos B."/>
            <person name="Baker S."/>
            <person name="Barry K."/>
            <person name="Bills G."/>
            <person name="Bluhm B."/>
            <person name="Cannon C."/>
            <person name="Castanera R."/>
            <person name="Culley D."/>
            <person name="Daum C."/>
            <person name="Ezra D."/>
            <person name="Gonzalez J."/>
            <person name="Henrissat B."/>
            <person name="Kuo A."/>
            <person name="Liang C."/>
            <person name="Lipzen A."/>
            <person name="Lutzoni F."/>
            <person name="Magnuson J."/>
            <person name="Mondo S."/>
            <person name="Nolan M."/>
            <person name="Ohm R."/>
            <person name="Pangilinan J."/>
            <person name="Park H.-J."/>
            <person name="Ramirez L."/>
            <person name="Alfaro M."/>
            <person name="Sun H."/>
            <person name="Tritt A."/>
            <person name="Yoshinaga Y."/>
            <person name="Zwiers L.-H."/>
            <person name="Turgeon B."/>
            <person name="Goodwin S."/>
            <person name="Spatafora J."/>
            <person name="Crous P."/>
            <person name="Grigoriev I."/>
        </authorList>
    </citation>
    <scope>NUCLEOTIDE SEQUENCE</scope>
    <source>
        <strain evidence="2">CBS 107.79</strain>
    </source>
</reference>
<name>A0A6A5VST8_9PLEO</name>
<dbReference type="EMBL" id="ML976657">
    <property type="protein sequence ID" value="KAF1979798.1"/>
    <property type="molecule type" value="Genomic_DNA"/>
</dbReference>
<evidence type="ECO:0000256" key="1">
    <source>
        <dbReference type="SAM" id="MobiDB-lite"/>
    </source>
</evidence>
<dbReference type="Proteomes" id="UP000800036">
    <property type="component" value="Unassembled WGS sequence"/>
</dbReference>
<keyword evidence="3" id="KW-1185">Reference proteome</keyword>
<proteinExistence type="predicted"/>
<evidence type="ECO:0000313" key="3">
    <source>
        <dbReference type="Proteomes" id="UP000800036"/>
    </source>
</evidence>
<sequence length="145" mass="15536">MAAPSSKTLQSLGCKWKLDKAYSNDLTSILAIQGVGLLICEVASAASIHQTISQPDAQNIEAAQSVTVGKIPGIIEKYVLDWKWRSNEDPSMGMFRVAVGESMRPKQRAWESATANGLKVTAKGSASTLNARQPMASRMRNISGG</sequence>
<protein>
    <submittedName>
        <fullName evidence="2">Uncharacterized protein</fullName>
    </submittedName>
</protein>
<dbReference type="OrthoDB" id="425354at2759"/>
<evidence type="ECO:0000313" key="2">
    <source>
        <dbReference type="EMBL" id="KAF1979798.1"/>
    </source>
</evidence>
<organism evidence="2 3">
    <name type="scientific">Bimuria novae-zelandiae CBS 107.79</name>
    <dbReference type="NCBI Taxonomy" id="1447943"/>
    <lineage>
        <taxon>Eukaryota</taxon>
        <taxon>Fungi</taxon>
        <taxon>Dikarya</taxon>
        <taxon>Ascomycota</taxon>
        <taxon>Pezizomycotina</taxon>
        <taxon>Dothideomycetes</taxon>
        <taxon>Pleosporomycetidae</taxon>
        <taxon>Pleosporales</taxon>
        <taxon>Massarineae</taxon>
        <taxon>Didymosphaeriaceae</taxon>
        <taxon>Bimuria</taxon>
    </lineage>
</organism>
<dbReference type="AlphaFoldDB" id="A0A6A5VST8"/>
<gene>
    <name evidence="2" type="ORF">BU23DRAFT_106098</name>
</gene>
<dbReference type="PANTHER" id="PTHR38115:SF1">
    <property type="entry name" value="LIPOCALIN-LIKE DOMAIN-CONTAINING PROTEIN"/>
    <property type="match status" value="1"/>
</dbReference>
<feature type="region of interest" description="Disordered" evidence="1">
    <location>
        <begin position="126"/>
        <end position="145"/>
    </location>
</feature>